<dbReference type="EMBL" id="LECT01000015">
    <property type="protein sequence ID" value="KLU06460.1"/>
    <property type="molecule type" value="Genomic_DNA"/>
</dbReference>
<dbReference type="Proteomes" id="UP000036367">
    <property type="component" value="Unassembled WGS sequence"/>
</dbReference>
<name>A0A0J1BIW2_RHOIS</name>
<evidence type="ECO:0000313" key="1">
    <source>
        <dbReference type="EMBL" id="KLU06460.1"/>
    </source>
</evidence>
<dbReference type="RefSeq" id="WP_047813495.1">
    <property type="nucleotide sequence ID" value="NZ_LECT01000015.1"/>
</dbReference>
<sequence length="457" mass="51739">MNFMPTIDLALLTRDDRPLQDSVRDAIESQVDVRLNVHRVIGQPGRTDASRMATIVRARNEAVRRGRSDHLMFLDDDVVLGKDCIARLHHALMARSNYGAFAADYLGESSSHRDSRHVAMGATLFRRSVLERNAFRWEPSKCECLCQCEDVRRSGARIGYLSGAKAWHLSPRHSATDCATRNVAAVDPPPISVNPEVVKNAKILVAFNRRDVRRFQDVFLRTLRASGNRQEVIVVGYGLYPSEIQKLQALPNVRFIRQPYNGQLPPVRRLADFRDIVAQLPSETSVAYWDAGDVLFQGRLDALWQQTQQHPSKILAVSEPLGFPYNNAIRGWTRTIEDASMRRRAFELFASNPFLNSGFSAGTAESLNRYFTEAMRLRNRELRGTTDWGDQTALNFYCHSDASRWVEVAEGWNFCVHDRRRGDVRVLPDGRVLNRQGAAMPVVHGNARSLTQLAIVR</sequence>
<proteinExistence type="predicted"/>
<evidence type="ECO:0000313" key="2">
    <source>
        <dbReference type="Proteomes" id="UP000036367"/>
    </source>
</evidence>
<reference evidence="1" key="1">
    <citation type="submission" date="2015-05" db="EMBL/GenBank/DDBJ databases">
        <title>Permanent draft genome of Rhodopirellula islandicus K833.</title>
        <authorList>
            <person name="Kizina J."/>
            <person name="Richter M."/>
            <person name="Glockner F.O."/>
            <person name="Harder J."/>
        </authorList>
    </citation>
    <scope>NUCLEOTIDE SEQUENCE [LARGE SCALE GENOMIC DNA]</scope>
    <source>
        <strain evidence="1">K833</strain>
    </source>
</reference>
<comment type="caution">
    <text evidence="1">The sequence shown here is derived from an EMBL/GenBank/DDBJ whole genome shotgun (WGS) entry which is preliminary data.</text>
</comment>
<dbReference type="OrthoDB" id="234165at2"/>
<dbReference type="PATRIC" id="fig|595434.4.peg.1593"/>
<organism evidence="1 2">
    <name type="scientific">Rhodopirellula islandica</name>
    <dbReference type="NCBI Taxonomy" id="595434"/>
    <lineage>
        <taxon>Bacteria</taxon>
        <taxon>Pseudomonadati</taxon>
        <taxon>Planctomycetota</taxon>
        <taxon>Planctomycetia</taxon>
        <taxon>Pirellulales</taxon>
        <taxon>Pirellulaceae</taxon>
        <taxon>Rhodopirellula</taxon>
    </lineage>
</organism>
<dbReference type="STRING" id="595434.RISK_001671"/>
<dbReference type="AlphaFoldDB" id="A0A0J1BIW2"/>
<protein>
    <submittedName>
        <fullName evidence="1">Uncharacterized protein</fullName>
    </submittedName>
</protein>
<dbReference type="Gene3D" id="3.90.550.10">
    <property type="entry name" value="Spore Coat Polysaccharide Biosynthesis Protein SpsA, Chain A"/>
    <property type="match status" value="2"/>
</dbReference>
<accession>A0A0J1BIW2</accession>
<dbReference type="InterPro" id="IPR029044">
    <property type="entry name" value="Nucleotide-diphossugar_trans"/>
</dbReference>
<gene>
    <name evidence="1" type="ORF">RISK_001671</name>
</gene>
<dbReference type="SUPFAM" id="SSF53448">
    <property type="entry name" value="Nucleotide-diphospho-sugar transferases"/>
    <property type="match status" value="2"/>
</dbReference>
<keyword evidence="2" id="KW-1185">Reference proteome</keyword>